<dbReference type="EMBL" id="BTRK01000005">
    <property type="protein sequence ID" value="GMR55874.1"/>
    <property type="molecule type" value="Genomic_DNA"/>
</dbReference>
<feature type="compositionally biased region" description="Low complexity" evidence="1">
    <location>
        <begin position="21"/>
        <end position="37"/>
    </location>
</feature>
<evidence type="ECO:0000313" key="2">
    <source>
        <dbReference type="EMBL" id="GMR55874.1"/>
    </source>
</evidence>
<organism evidence="2 3">
    <name type="scientific">Pristionchus mayeri</name>
    <dbReference type="NCBI Taxonomy" id="1317129"/>
    <lineage>
        <taxon>Eukaryota</taxon>
        <taxon>Metazoa</taxon>
        <taxon>Ecdysozoa</taxon>
        <taxon>Nematoda</taxon>
        <taxon>Chromadorea</taxon>
        <taxon>Rhabditida</taxon>
        <taxon>Rhabditina</taxon>
        <taxon>Diplogasteromorpha</taxon>
        <taxon>Diplogasteroidea</taxon>
        <taxon>Neodiplogasteridae</taxon>
        <taxon>Pristionchus</taxon>
    </lineage>
</organism>
<sequence length="156" mass="17375">PLSPPLPTHSLPRDSQGTVALSRSLSRSSRSLPRSTSVMEDLEGVWVQREDTDEDSIHPLRSSNEPTESRSIEDKEKNKAGQVVSNPGGIAYFVSPSKTSTSSERRSDSETASSRAKTDETQESSPRQTSEEEEEFYLFTNESLVYAYILLAFTVW</sequence>
<comment type="caution">
    <text evidence="2">The sequence shown here is derived from an EMBL/GenBank/DDBJ whole genome shotgun (WGS) entry which is preliminary data.</text>
</comment>
<feature type="compositionally biased region" description="Basic and acidic residues" evidence="1">
    <location>
        <begin position="67"/>
        <end position="79"/>
    </location>
</feature>
<dbReference type="AlphaFoldDB" id="A0AAN5I8Z0"/>
<evidence type="ECO:0000256" key="1">
    <source>
        <dbReference type="SAM" id="MobiDB-lite"/>
    </source>
</evidence>
<feature type="non-terminal residue" evidence="2">
    <location>
        <position position="156"/>
    </location>
</feature>
<reference evidence="3" key="1">
    <citation type="submission" date="2022-10" db="EMBL/GenBank/DDBJ databases">
        <title>Genome assembly of Pristionchus species.</title>
        <authorList>
            <person name="Yoshida K."/>
            <person name="Sommer R.J."/>
        </authorList>
    </citation>
    <scope>NUCLEOTIDE SEQUENCE [LARGE SCALE GENOMIC DNA]</scope>
    <source>
        <strain evidence="3">RS5460</strain>
    </source>
</reference>
<feature type="region of interest" description="Disordered" evidence="1">
    <location>
        <begin position="1"/>
        <end position="134"/>
    </location>
</feature>
<feature type="non-terminal residue" evidence="2">
    <location>
        <position position="1"/>
    </location>
</feature>
<proteinExistence type="predicted"/>
<keyword evidence="3" id="KW-1185">Reference proteome</keyword>
<evidence type="ECO:0000313" key="3">
    <source>
        <dbReference type="Proteomes" id="UP001328107"/>
    </source>
</evidence>
<name>A0AAN5I8Z0_9BILA</name>
<protein>
    <submittedName>
        <fullName evidence="2">Uncharacterized protein</fullName>
    </submittedName>
</protein>
<dbReference type="Proteomes" id="UP001328107">
    <property type="component" value="Unassembled WGS sequence"/>
</dbReference>
<accession>A0AAN5I8Z0</accession>
<gene>
    <name evidence="2" type="ORF">PMAYCL1PPCAC_26069</name>
</gene>